<organism evidence="2">
    <name type="scientific">Tanacetum cinerariifolium</name>
    <name type="common">Dalmatian daisy</name>
    <name type="synonym">Chrysanthemum cinerariifolium</name>
    <dbReference type="NCBI Taxonomy" id="118510"/>
    <lineage>
        <taxon>Eukaryota</taxon>
        <taxon>Viridiplantae</taxon>
        <taxon>Streptophyta</taxon>
        <taxon>Embryophyta</taxon>
        <taxon>Tracheophyta</taxon>
        <taxon>Spermatophyta</taxon>
        <taxon>Magnoliopsida</taxon>
        <taxon>eudicotyledons</taxon>
        <taxon>Gunneridae</taxon>
        <taxon>Pentapetalae</taxon>
        <taxon>asterids</taxon>
        <taxon>campanulids</taxon>
        <taxon>Asterales</taxon>
        <taxon>Asteraceae</taxon>
        <taxon>Asteroideae</taxon>
        <taxon>Anthemideae</taxon>
        <taxon>Anthemidinae</taxon>
        <taxon>Tanacetum</taxon>
    </lineage>
</organism>
<dbReference type="AlphaFoldDB" id="A0A699XAC1"/>
<evidence type="ECO:0000313" key="2">
    <source>
        <dbReference type="EMBL" id="GFD53761.1"/>
    </source>
</evidence>
<protein>
    <submittedName>
        <fullName evidence="2">Uncharacterized protein</fullName>
    </submittedName>
</protein>
<name>A0A699XAC1_TANCI</name>
<comment type="caution">
    <text evidence="2">The sequence shown here is derived from an EMBL/GenBank/DDBJ whole genome shotgun (WGS) entry which is preliminary data.</text>
</comment>
<feature type="region of interest" description="Disordered" evidence="1">
    <location>
        <begin position="16"/>
        <end position="48"/>
    </location>
</feature>
<feature type="compositionally biased region" description="Basic and acidic residues" evidence="1">
    <location>
        <begin position="27"/>
        <end position="48"/>
    </location>
</feature>
<reference evidence="2" key="1">
    <citation type="journal article" date="2019" name="Sci. Rep.">
        <title>Draft genome of Tanacetum cinerariifolium, the natural source of mosquito coil.</title>
        <authorList>
            <person name="Yamashiro T."/>
            <person name="Shiraishi A."/>
            <person name="Satake H."/>
            <person name="Nakayama K."/>
        </authorList>
    </citation>
    <scope>NUCLEOTIDE SEQUENCE</scope>
</reference>
<evidence type="ECO:0000256" key="1">
    <source>
        <dbReference type="SAM" id="MobiDB-lite"/>
    </source>
</evidence>
<sequence length="100" mass="11471">VNIFVNMNTEIVEEMLKEPQAEVTEGSSKRARDGIEQESAKRERLEKEDDTAELKRCLEIVPEDDDDVTIKATPISSKSSTIVDYKIYKEGTKSYFKIIR</sequence>
<accession>A0A699XAC1</accession>
<feature type="non-terminal residue" evidence="2">
    <location>
        <position position="100"/>
    </location>
</feature>
<dbReference type="EMBL" id="BKCJ011798105">
    <property type="protein sequence ID" value="GFD53761.1"/>
    <property type="molecule type" value="Genomic_DNA"/>
</dbReference>
<gene>
    <name evidence="2" type="ORF">Tci_925730</name>
</gene>
<proteinExistence type="predicted"/>
<feature type="non-terminal residue" evidence="2">
    <location>
        <position position="1"/>
    </location>
</feature>